<gene>
    <name evidence="7" type="ORF">GTHE00462_LOCUS10605</name>
</gene>
<evidence type="ECO:0000256" key="3">
    <source>
        <dbReference type="ARBA" id="ARBA00022737"/>
    </source>
</evidence>
<evidence type="ECO:0000313" key="7">
    <source>
        <dbReference type="EMBL" id="CAE2288327.1"/>
    </source>
</evidence>
<feature type="compositionally biased region" description="Basic and acidic residues" evidence="5">
    <location>
        <begin position="254"/>
        <end position="263"/>
    </location>
</feature>
<dbReference type="InterPro" id="IPR041994">
    <property type="entry name" value="GPKOW_KOW2"/>
</dbReference>
<dbReference type="Gene3D" id="2.30.30.140">
    <property type="match status" value="1"/>
</dbReference>
<evidence type="ECO:0000256" key="4">
    <source>
        <dbReference type="ARBA" id="ARBA00023242"/>
    </source>
</evidence>
<dbReference type="PANTHER" id="PTHR15818:SF2">
    <property type="entry name" value="G-PATCH DOMAIN AND KOW MOTIFS-CONTAINING PROTEIN"/>
    <property type="match status" value="1"/>
</dbReference>
<keyword evidence="4" id="KW-0539">Nucleus</keyword>
<feature type="region of interest" description="Disordered" evidence="5">
    <location>
        <begin position="337"/>
        <end position="386"/>
    </location>
</feature>
<dbReference type="InterPro" id="IPR026822">
    <property type="entry name" value="Spp2/MOS2_G-patch"/>
</dbReference>
<dbReference type="GO" id="GO:0003676">
    <property type="term" value="F:nucleic acid binding"/>
    <property type="evidence" value="ECO:0007669"/>
    <property type="project" value="InterPro"/>
</dbReference>
<reference evidence="7" key="1">
    <citation type="submission" date="2021-01" db="EMBL/GenBank/DDBJ databases">
        <authorList>
            <person name="Corre E."/>
            <person name="Pelletier E."/>
            <person name="Niang G."/>
            <person name="Scheremetjew M."/>
            <person name="Finn R."/>
            <person name="Kale V."/>
            <person name="Holt S."/>
            <person name="Cochrane G."/>
            <person name="Meng A."/>
            <person name="Brown T."/>
            <person name="Cohen L."/>
        </authorList>
    </citation>
    <scope>NUCLEOTIDE SEQUENCE</scope>
    <source>
        <strain evidence="7">CCMP 2712</strain>
    </source>
</reference>
<dbReference type="InterPro" id="IPR014722">
    <property type="entry name" value="Rib_uL2_dom2"/>
</dbReference>
<dbReference type="PROSITE" id="PS50174">
    <property type="entry name" value="G_PATCH"/>
    <property type="match status" value="1"/>
</dbReference>
<sequence>MAAQEGQQAGGESKGISLSLSSNKKRLAQDSAIFQVDDDGDKNEKSSKTDIRELEDGKDKKAKVIPMKEGKAWHRGRLGKESNAELIMDVYKKGGSIATLPQGETVVKQEEQENFSINDENLSTEEKAKRALLKEAVDMKKENPEEEMTLGLTIPTGNRSSRVVSEDAALKEDLTQCGEEVKLDDYESMPISEFGMALMRGMGWKDGDALGGSRKGIIEPIEIRAQPDGLGLGAVPKEKSPERDRGSRRYIPKPGEEKDYREVERERIRKEAAERMGTLTVGTKVGIIGGRHRGMVGKISYMYAHEIMVRLEASEEEVTVDKKDLDRDISKAVEIRKQEQEKAAQREKERKEKEKQKGQREEERRHKPSGHHDRRKSDEHHHGKTEDVDWLRPHIRVRVIDKKVKAGKYYLKKATVLDVVSRGVCTIMMDDDRRMVEDVTYKMLETVLPKTGGYVLFVSGKFKGQRGKLLAKDKDREIANVQLMSSMQVEAVPMDSIAEYVGREGDMLE</sequence>
<feature type="compositionally biased region" description="Basic and acidic residues" evidence="5">
    <location>
        <begin position="236"/>
        <end position="247"/>
    </location>
</feature>
<dbReference type="Gene3D" id="2.30.30.30">
    <property type="match status" value="2"/>
</dbReference>
<keyword evidence="3" id="KW-0677">Repeat</keyword>
<dbReference type="EMBL" id="HBKN01013604">
    <property type="protein sequence ID" value="CAE2288327.1"/>
    <property type="molecule type" value="Transcribed_RNA"/>
</dbReference>
<dbReference type="AlphaFoldDB" id="A0A7S4NGZ2"/>
<dbReference type="SMART" id="SM00443">
    <property type="entry name" value="G_patch"/>
    <property type="match status" value="1"/>
</dbReference>
<feature type="region of interest" description="Disordered" evidence="5">
    <location>
        <begin position="141"/>
        <end position="160"/>
    </location>
</feature>
<name>A0A7S4NGZ2_GUITH</name>
<feature type="region of interest" description="Disordered" evidence="5">
    <location>
        <begin position="1"/>
        <end position="68"/>
    </location>
</feature>
<comment type="similarity">
    <text evidence="2">Belongs to the MOS2 family.</text>
</comment>
<feature type="domain" description="G-patch" evidence="6">
    <location>
        <begin position="191"/>
        <end position="237"/>
    </location>
</feature>
<dbReference type="PANTHER" id="PTHR15818">
    <property type="entry name" value="G PATCH AND KOW-CONTAINING"/>
    <property type="match status" value="1"/>
</dbReference>
<evidence type="ECO:0000259" key="6">
    <source>
        <dbReference type="PROSITE" id="PS50174"/>
    </source>
</evidence>
<dbReference type="InterPro" id="IPR045166">
    <property type="entry name" value="Spp2-like"/>
</dbReference>
<protein>
    <recommendedName>
        <fullName evidence="6">G-patch domain-containing protein</fullName>
    </recommendedName>
</protein>
<evidence type="ECO:0000256" key="1">
    <source>
        <dbReference type="ARBA" id="ARBA00004123"/>
    </source>
</evidence>
<dbReference type="InterPro" id="IPR000467">
    <property type="entry name" value="G_patch_dom"/>
</dbReference>
<feature type="compositionally biased region" description="Basic and acidic residues" evidence="5">
    <location>
        <begin position="375"/>
        <end position="386"/>
    </location>
</feature>
<feature type="compositionally biased region" description="Basic and acidic residues" evidence="5">
    <location>
        <begin position="337"/>
        <end position="365"/>
    </location>
</feature>
<comment type="subcellular location">
    <subcellularLocation>
        <location evidence="1">Nucleus</location>
    </subcellularLocation>
</comment>
<dbReference type="GO" id="GO:0005681">
    <property type="term" value="C:spliceosomal complex"/>
    <property type="evidence" value="ECO:0007669"/>
    <property type="project" value="TreeGrafter"/>
</dbReference>
<organism evidence="7">
    <name type="scientific">Guillardia theta</name>
    <name type="common">Cryptophyte</name>
    <name type="synonym">Cryptomonas phi</name>
    <dbReference type="NCBI Taxonomy" id="55529"/>
    <lineage>
        <taxon>Eukaryota</taxon>
        <taxon>Cryptophyceae</taxon>
        <taxon>Pyrenomonadales</taxon>
        <taxon>Geminigeraceae</taxon>
        <taxon>Guillardia</taxon>
    </lineage>
</organism>
<dbReference type="Pfam" id="PF12656">
    <property type="entry name" value="G-patch_2"/>
    <property type="match status" value="1"/>
</dbReference>
<feature type="compositionally biased region" description="Basic and acidic residues" evidence="5">
    <location>
        <begin position="42"/>
        <end position="59"/>
    </location>
</feature>
<dbReference type="Pfam" id="PF25088">
    <property type="entry name" value="GPKOW_C"/>
    <property type="match status" value="1"/>
</dbReference>
<feature type="region of interest" description="Disordered" evidence="5">
    <location>
        <begin position="228"/>
        <end position="263"/>
    </location>
</feature>
<evidence type="ECO:0000256" key="5">
    <source>
        <dbReference type="SAM" id="MobiDB-lite"/>
    </source>
</evidence>
<dbReference type="SMART" id="SM00739">
    <property type="entry name" value="KOW"/>
    <property type="match status" value="2"/>
</dbReference>
<dbReference type="GO" id="GO:0000398">
    <property type="term" value="P:mRNA splicing, via spliceosome"/>
    <property type="evidence" value="ECO:0007669"/>
    <property type="project" value="InterPro"/>
</dbReference>
<dbReference type="CDD" id="cd13153">
    <property type="entry name" value="KOW_GPKOW_B"/>
    <property type="match status" value="1"/>
</dbReference>
<accession>A0A7S4NGZ2</accession>
<dbReference type="InterPro" id="IPR005824">
    <property type="entry name" value="KOW"/>
</dbReference>
<proteinExistence type="inferred from homology"/>
<evidence type="ECO:0000256" key="2">
    <source>
        <dbReference type="ARBA" id="ARBA00010966"/>
    </source>
</evidence>